<sequence length="863" mass="95285">MLRFERTGQLSDISDAISMQQRAVQLTPSTNGAQSSLSLRLNSLGNSLTRDSENMAYRLNSLGNSLMRRFEHTGTWDNSNLMSARLDNLGVSLMLRFVREGDLEDISESISIHRRAVDLTPEGHPNLPAVLHHLGGSLRIRFLHTQQLTDISESISVQQKAVQLTPEHHAYLPGRLDSSGSSLMRRFDITGHVTDISEAIATQKRALLLTPAGNTRLPSRMNNLALSLRSRFKQTGNLDDISEAINLQRRAGHLSPESHADLPTWLNNLGVSLQTRFGHTTDLADISEAISVQRRAIQLTPEGHAYLSSCLNNLGNSLFSRFEHSTFERYADIQNALASYRRSATSPSGPLSARLWGAQRWAKLSNQVEPSQSLEAWPTVIRLASQVAGLEFTIQERYTFLLDVSELSASAAAAAFEHGRPDLALEWLEQGRCLVWGQLNTLRVSRALENAASRADPLPFTDETTISLAHVRLAQRWDQLLDKPLSYSTLLQHLPKSGFVVFVNAHTDRCDALILISRDKTHLHIPLPDFSYQKAGNLRNALATHLHQNGLRMRGSEVDIANRGMRYERTLKSSSVIKELLRQLWECVAKPILDGLGSASDSMVRIWWCATGPLAFLPIHAAGIYDGAESITVADYAISSYIPSVSVLAERVKSSRESNTSDVVGLLMISQPDTPGQLPIPGTTAEIRGIEQFLRDADVRHLCLEKAAATVDEGIKQMEAYSCVHFACHANQDTKEPLKSAFYLQDRPLELSAIIKQNLTQVDLAFLAACQTSTGDEKLSEEAVHLAAGMLAAGYRGVIATMWSISDLVAPKIAELFYAKIILMGSGESAARALHYATKEVRKELGDTEDGLLGWIPYVHFGM</sequence>
<evidence type="ECO:0000259" key="1">
    <source>
        <dbReference type="Pfam" id="PF12770"/>
    </source>
</evidence>
<dbReference type="InterPro" id="IPR011990">
    <property type="entry name" value="TPR-like_helical_dom_sf"/>
</dbReference>
<dbReference type="EMBL" id="JADNYJ010000030">
    <property type="protein sequence ID" value="KAF8903455.1"/>
    <property type="molecule type" value="Genomic_DNA"/>
</dbReference>
<dbReference type="PANTHER" id="PTHR19959">
    <property type="entry name" value="KINESIN LIGHT CHAIN"/>
    <property type="match status" value="1"/>
</dbReference>
<dbReference type="PANTHER" id="PTHR19959:SF119">
    <property type="entry name" value="FUNGAL LIPASE-LIKE DOMAIN-CONTAINING PROTEIN"/>
    <property type="match status" value="1"/>
</dbReference>
<name>A0A9P5TNL0_GYMJU</name>
<dbReference type="Proteomes" id="UP000724874">
    <property type="component" value="Unassembled WGS sequence"/>
</dbReference>
<dbReference type="OrthoDB" id="9991317at2759"/>
<comment type="caution">
    <text evidence="2">The sequence shown here is derived from an EMBL/GenBank/DDBJ whole genome shotgun (WGS) entry which is preliminary data.</text>
</comment>
<gene>
    <name evidence="2" type="ORF">CPB84DRAFT_1774190</name>
</gene>
<dbReference type="InterPro" id="IPR024983">
    <property type="entry name" value="CHAT_dom"/>
</dbReference>
<evidence type="ECO:0000313" key="2">
    <source>
        <dbReference type="EMBL" id="KAF8903455.1"/>
    </source>
</evidence>
<dbReference type="Pfam" id="PF12770">
    <property type="entry name" value="CHAT"/>
    <property type="match status" value="1"/>
</dbReference>
<reference evidence="2" key="1">
    <citation type="submission" date="2020-11" db="EMBL/GenBank/DDBJ databases">
        <authorList>
            <consortium name="DOE Joint Genome Institute"/>
            <person name="Ahrendt S."/>
            <person name="Riley R."/>
            <person name="Andreopoulos W."/>
            <person name="LaButti K."/>
            <person name="Pangilinan J."/>
            <person name="Ruiz-duenas F.J."/>
            <person name="Barrasa J.M."/>
            <person name="Sanchez-Garcia M."/>
            <person name="Camarero S."/>
            <person name="Miyauchi S."/>
            <person name="Serrano A."/>
            <person name="Linde D."/>
            <person name="Babiker R."/>
            <person name="Drula E."/>
            <person name="Ayuso-Fernandez I."/>
            <person name="Pacheco R."/>
            <person name="Padilla G."/>
            <person name="Ferreira P."/>
            <person name="Barriuso J."/>
            <person name="Kellner H."/>
            <person name="Castanera R."/>
            <person name="Alfaro M."/>
            <person name="Ramirez L."/>
            <person name="Pisabarro A.G."/>
            <person name="Kuo A."/>
            <person name="Tritt A."/>
            <person name="Lipzen A."/>
            <person name="He G."/>
            <person name="Yan M."/>
            <person name="Ng V."/>
            <person name="Cullen D."/>
            <person name="Martin F."/>
            <person name="Rosso M.-N."/>
            <person name="Henrissat B."/>
            <person name="Hibbett D."/>
            <person name="Martinez A.T."/>
            <person name="Grigoriev I.V."/>
        </authorList>
    </citation>
    <scope>NUCLEOTIDE SEQUENCE</scope>
    <source>
        <strain evidence="2">AH 44721</strain>
    </source>
</reference>
<dbReference type="Gene3D" id="1.25.40.10">
    <property type="entry name" value="Tetratricopeptide repeat domain"/>
    <property type="match status" value="2"/>
</dbReference>
<feature type="domain" description="CHAT" evidence="1">
    <location>
        <begin position="579"/>
        <end position="861"/>
    </location>
</feature>
<organism evidence="2 3">
    <name type="scientific">Gymnopilus junonius</name>
    <name type="common">Spectacular rustgill mushroom</name>
    <name type="synonym">Gymnopilus spectabilis subsp. junonius</name>
    <dbReference type="NCBI Taxonomy" id="109634"/>
    <lineage>
        <taxon>Eukaryota</taxon>
        <taxon>Fungi</taxon>
        <taxon>Dikarya</taxon>
        <taxon>Basidiomycota</taxon>
        <taxon>Agaricomycotina</taxon>
        <taxon>Agaricomycetes</taxon>
        <taxon>Agaricomycetidae</taxon>
        <taxon>Agaricales</taxon>
        <taxon>Agaricineae</taxon>
        <taxon>Hymenogastraceae</taxon>
        <taxon>Gymnopilus</taxon>
    </lineage>
</organism>
<keyword evidence="3" id="KW-1185">Reference proteome</keyword>
<accession>A0A9P5TNL0</accession>
<protein>
    <submittedName>
        <fullName evidence="2">CHAT domain-containing protein</fullName>
    </submittedName>
</protein>
<proteinExistence type="predicted"/>
<evidence type="ECO:0000313" key="3">
    <source>
        <dbReference type="Proteomes" id="UP000724874"/>
    </source>
</evidence>
<dbReference type="AlphaFoldDB" id="A0A9P5TNL0"/>